<evidence type="ECO:0000313" key="6">
    <source>
        <dbReference type="Proteomes" id="UP000663722"/>
    </source>
</evidence>
<dbReference type="EMBL" id="CP061800">
    <property type="protein sequence ID" value="QTA92250.1"/>
    <property type="molecule type" value="Genomic_DNA"/>
</dbReference>
<evidence type="ECO:0000256" key="2">
    <source>
        <dbReference type="ARBA" id="ARBA00022598"/>
    </source>
</evidence>
<dbReference type="PROSITE" id="PS00455">
    <property type="entry name" value="AMP_BINDING"/>
    <property type="match status" value="1"/>
</dbReference>
<evidence type="ECO:0000259" key="3">
    <source>
        <dbReference type="Pfam" id="PF00501"/>
    </source>
</evidence>
<name>A0A975GSN9_9BACT</name>
<dbReference type="Gene3D" id="3.40.50.12780">
    <property type="entry name" value="N-terminal domain of ligase-like"/>
    <property type="match status" value="1"/>
</dbReference>
<dbReference type="CDD" id="cd05941">
    <property type="entry name" value="MCS"/>
    <property type="match status" value="1"/>
</dbReference>
<feature type="domain" description="AMP-binding enzyme C-terminal" evidence="4">
    <location>
        <begin position="412"/>
        <end position="488"/>
    </location>
</feature>
<keyword evidence="2 5" id="KW-0436">Ligase</keyword>
<dbReference type="InterPro" id="IPR042099">
    <property type="entry name" value="ANL_N_sf"/>
</dbReference>
<dbReference type="Pfam" id="PF13193">
    <property type="entry name" value="AMP-binding_C"/>
    <property type="match status" value="1"/>
</dbReference>
<accession>A0A975GSN9</accession>
<dbReference type="Pfam" id="PF00501">
    <property type="entry name" value="AMP-binding"/>
    <property type="match status" value="1"/>
</dbReference>
<dbReference type="GO" id="GO:0006631">
    <property type="term" value="P:fatty acid metabolic process"/>
    <property type="evidence" value="ECO:0007669"/>
    <property type="project" value="TreeGrafter"/>
</dbReference>
<reference evidence="5" key="1">
    <citation type="journal article" date="2021" name="Microb. Physiol.">
        <title>Proteogenomic Insights into the Physiology of Marine, Sulfate-Reducing, Filamentous Desulfonema limicola and Desulfonema magnum.</title>
        <authorList>
            <person name="Schnaars V."/>
            <person name="Wohlbrand L."/>
            <person name="Scheve S."/>
            <person name="Hinrichs C."/>
            <person name="Reinhardt R."/>
            <person name="Rabus R."/>
        </authorList>
    </citation>
    <scope>NUCLEOTIDE SEQUENCE</scope>
    <source>
        <strain evidence="5">4be13</strain>
    </source>
</reference>
<dbReference type="PANTHER" id="PTHR43201">
    <property type="entry name" value="ACYL-COA SYNTHETASE"/>
    <property type="match status" value="1"/>
</dbReference>
<evidence type="ECO:0000256" key="1">
    <source>
        <dbReference type="ARBA" id="ARBA00006432"/>
    </source>
</evidence>
<comment type="similarity">
    <text evidence="1">Belongs to the ATP-dependent AMP-binding enzyme family.</text>
</comment>
<organism evidence="5 6">
    <name type="scientific">Desulfonema magnum</name>
    <dbReference type="NCBI Taxonomy" id="45655"/>
    <lineage>
        <taxon>Bacteria</taxon>
        <taxon>Pseudomonadati</taxon>
        <taxon>Thermodesulfobacteriota</taxon>
        <taxon>Desulfobacteria</taxon>
        <taxon>Desulfobacterales</taxon>
        <taxon>Desulfococcaceae</taxon>
        <taxon>Desulfonema</taxon>
    </lineage>
</organism>
<dbReference type="InterPro" id="IPR020845">
    <property type="entry name" value="AMP-binding_CS"/>
</dbReference>
<dbReference type="NCBIfam" id="NF005702">
    <property type="entry name" value="PRK07514.1"/>
    <property type="match status" value="1"/>
</dbReference>
<dbReference type="PANTHER" id="PTHR43201:SF8">
    <property type="entry name" value="ACYL-COA SYNTHETASE FAMILY MEMBER 3"/>
    <property type="match status" value="1"/>
</dbReference>
<sequence>MTASAYPQKDAIIFEGRPYTFQDITREIKRTAALLKKLGVKKGDRVALQLPKSMEFIFFHLANLSIGAITLPLNTAFRGEEMAYYLKDSQSSLFVTYEKNYSELRSVIDSAEGLSCLLTDGNQDGVFCYSEEREHADCSEEPDYPAQDDDIALICYTSGTTGLPKGAMITHRNLVENMKSLQNAWEWTDQDILLHILPIFHVHGLEVALHGGLFAGSTIIMHEKFDPSRVWHTIEEKQCTMLMGVPTMYYRLLNQYQVSEKTPDIRSMRVFISGSAPLSEKVFEQFRNTTGYTILERYGMTEAGMITSNPIEEAERKAGSAGYPFPGVEIRIVDKDGEDISPGEVGEVCIRGDNVFKGYWRNPEKTEEAFAGDWLKSGDMGYEAPDDGMRLYLSGRFKELIITGGYNVYPKEVENVIDRYDSVRETAVIGLPDDDFGEKVTAVVVLKDKTAIADPGEIIAFCKKSLAGYKCPKTVFFREELPRNAMGKVQKHLLSDELQADIL</sequence>
<dbReference type="KEGG" id="dmm:dnm_083260"/>
<gene>
    <name evidence="5" type="ORF">dnm_083260</name>
</gene>
<protein>
    <submittedName>
        <fullName evidence="5">O-succinylbenzoate--CoA ligase</fullName>
    </submittedName>
</protein>
<evidence type="ECO:0000259" key="4">
    <source>
        <dbReference type="Pfam" id="PF13193"/>
    </source>
</evidence>
<dbReference type="Proteomes" id="UP000663722">
    <property type="component" value="Chromosome"/>
</dbReference>
<feature type="domain" description="AMP-dependent synthetase/ligase" evidence="3">
    <location>
        <begin position="3"/>
        <end position="360"/>
    </location>
</feature>
<dbReference type="Gene3D" id="3.30.300.30">
    <property type="match status" value="1"/>
</dbReference>
<dbReference type="InterPro" id="IPR025110">
    <property type="entry name" value="AMP-bd_C"/>
</dbReference>
<dbReference type="InterPro" id="IPR045851">
    <property type="entry name" value="AMP-bd_C_sf"/>
</dbReference>
<dbReference type="FunFam" id="3.30.300.30:FF:000008">
    <property type="entry name" value="2,3-dihydroxybenzoate-AMP ligase"/>
    <property type="match status" value="1"/>
</dbReference>
<dbReference type="AlphaFoldDB" id="A0A975GSN9"/>
<dbReference type="GO" id="GO:0031956">
    <property type="term" value="F:medium-chain fatty acid-CoA ligase activity"/>
    <property type="evidence" value="ECO:0007669"/>
    <property type="project" value="TreeGrafter"/>
</dbReference>
<dbReference type="InterPro" id="IPR000873">
    <property type="entry name" value="AMP-dep_synth/lig_dom"/>
</dbReference>
<proteinExistence type="inferred from homology"/>
<dbReference type="SUPFAM" id="SSF56801">
    <property type="entry name" value="Acetyl-CoA synthetase-like"/>
    <property type="match status" value="1"/>
</dbReference>
<keyword evidence="6" id="KW-1185">Reference proteome</keyword>
<evidence type="ECO:0000313" key="5">
    <source>
        <dbReference type="EMBL" id="QTA92250.1"/>
    </source>
</evidence>